<dbReference type="Pfam" id="PF01423">
    <property type="entry name" value="LSM"/>
    <property type="match status" value="1"/>
</dbReference>
<reference evidence="2" key="1">
    <citation type="journal article" date="2020" name="Stud. Mycol.">
        <title>101 Dothideomycetes genomes: a test case for predicting lifestyles and emergence of pathogens.</title>
        <authorList>
            <person name="Haridas S."/>
            <person name="Albert R."/>
            <person name="Binder M."/>
            <person name="Bloem J."/>
            <person name="Labutti K."/>
            <person name="Salamov A."/>
            <person name="Andreopoulos B."/>
            <person name="Baker S."/>
            <person name="Barry K."/>
            <person name="Bills G."/>
            <person name="Bluhm B."/>
            <person name="Cannon C."/>
            <person name="Castanera R."/>
            <person name="Culley D."/>
            <person name="Daum C."/>
            <person name="Ezra D."/>
            <person name="Gonzalez J."/>
            <person name="Henrissat B."/>
            <person name="Kuo A."/>
            <person name="Liang C."/>
            <person name="Lipzen A."/>
            <person name="Lutzoni F."/>
            <person name="Magnuson J."/>
            <person name="Mondo S."/>
            <person name="Nolan M."/>
            <person name="Ohm R."/>
            <person name="Pangilinan J."/>
            <person name="Park H.-J."/>
            <person name="Ramirez L."/>
            <person name="Alfaro M."/>
            <person name="Sun H."/>
            <person name="Tritt A."/>
            <person name="Yoshinaga Y."/>
            <person name="Zwiers L.-H."/>
            <person name="Turgeon B."/>
            <person name="Goodwin S."/>
            <person name="Spatafora J."/>
            <person name="Crous P."/>
            <person name="Grigoriev I."/>
        </authorList>
    </citation>
    <scope>NUCLEOTIDE SEQUENCE</scope>
    <source>
        <strain evidence="2">CBS 101060</strain>
    </source>
</reference>
<evidence type="ECO:0000259" key="1">
    <source>
        <dbReference type="Pfam" id="PF01423"/>
    </source>
</evidence>
<dbReference type="Gene3D" id="2.30.30.100">
    <property type="match status" value="1"/>
</dbReference>
<dbReference type="OrthoDB" id="368909at2759"/>
<gene>
    <name evidence="2" type="ORF">M501DRAFT_931876</name>
</gene>
<evidence type="ECO:0000313" key="3">
    <source>
        <dbReference type="Proteomes" id="UP000799429"/>
    </source>
</evidence>
<sequence>MDNAEATTYLSQYLGKSLRIHILDGRIFVGQMKCTDGDCNIILSLTYEYRQPSPNAIREAIESSENSSTLITLSSRFVGLVVVPGQYIQKIEYEETGRASGQYVVP</sequence>
<dbReference type="Proteomes" id="UP000799429">
    <property type="component" value="Unassembled WGS sequence"/>
</dbReference>
<feature type="domain" description="Sm" evidence="1">
    <location>
        <begin position="9"/>
        <end position="88"/>
    </location>
</feature>
<evidence type="ECO:0000313" key="2">
    <source>
        <dbReference type="EMBL" id="KAF2840495.1"/>
    </source>
</evidence>
<comment type="caution">
    <text evidence="2">The sequence shown here is derived from an EMBL/GenBank/DDBJ whole genome shotgun (WGS) entry which is preliminary data.</text>
</comment>
<protein>
    <recommendedName>
        <fullName evidence="1">Sm domain-containing protein</fullName>
    </recommendedName>
</protein>
<dbReference type="PANTHER" id="PTHR10701">
    <property type="entry name" value="SMALL NUCLEAR RIBONUCLEOPROTEIN-ASSOCIATED PROTEIN B AND N"/>
    <property type="match status" value="1"/>
</dbReference>
<dbReference type="InterPro" id="IPR001163">
    <property type="entry name" value="Sm_dom_euk/arc"/>
</dbReference>
<dbReference type="InterPro" id="IPR034110">
    <property type="entry name" value="LSMD1_Sm"/>
</dbReference>
<proteinExistence type="predicted"/>
<organism evidence="2 3">
    <name type="scientific">Patellaria atrata CBS 101060</name>
    <dbReference type="NCBI Taxonomy" id="1346257"/>
    <lineage>
        <taxon>Eukaryota</taxon>
        <taxon>Fungi</taxon>
        <taxon>Dikarya</taxon>
        <taxon>Ascomycota</taxon>
        <taxon>Pezizomycotina</taxon>
        <taxon>Dothideomycetes</taxon>
        <taxon>Dothideomycetes incertae sedis</taxon>
        <taxon>Patellariales</taxon>
        <taxon>Patellariaceae</taxon>
        <taxon>Patellaria</taxon>
    </lineage>
</organism>
<name>A0A9P4VSI9_9PEZI</name>
<accession>A0A9P4VSI9</accession>
<dbReference type="CDD" id="cd06168">
    <property type="entry name" value="LSMD1"/>
    <property type="match status" value="1"/>
</dbReference>
<dbReference type="InterPro" id="IPR050914">
    <property type="entry name" value="snRNP_SmB/NAA38-like"/>
</dbReference>
<dbReference type="PANTHER" id="PTHR10701:SF5">
    <property type="entry name" value="N-ALPHA-ACETYLTRANSFERASE 38, NATC AUXILIARY SUBUNIT"/>
    <property type="match status" value="1"/>
</dbReference>
<dbReference type="EMBL" id="MU006093">
    <property type="protein sequence ID" value="KAF2840495.1"/>
    <property type="molecule type" value="Genomic_DNA"/>
</dbReference>
<dbReference type="InterPro" id="IPR010920">
    <property type="entry name" value="LSM_dom_sf"/>
</dbReference>
<keyword evidence="3" id="KW-1185">Reference proteome</keyword>
<dbReference type="AlphaFoldDB" id="A0A9P4VSI9"/>
<dbReference type="GO" id="GO:0031417">
    <property type="term" value="C:NatC complex"/>
    <property type="evidence" value="ECO:0007669"/>
    <property type="project" value="InterPro"/>
</dbReference>
<dbReference type="SUPFAM" id="SSF50182">
    <property type="entry name" value="Sm-like ribonucleoproteins"/>
    <property type="match status" value="1"/>
</dbReference>